<dbReference type="AlphaFoldDB" id="A0A9P7KSW1"/>
<sequence>MFLSRHVWLLAGLIPSLASAQTANLDIWEVHESCKAEGPHVQESMDMALEMAIAAKESLDFLAGPIPTSNDGPTGRLRYNTVYKTVDAVFGLNPKSEGYDDKIGQVKALFNKMVTVMPSNENDPVHGYSTRLNSRNLEHKAMLLCTDKPGDNSWKWYGLEDTVPGMDHKMNQHQDFREMGILNVVEGAWVYEHRFAWKEAEKEEPVLLTDGMLAAVYPDKDMVIFGDKLFADPWRSNPSPKALRSSGISVGDAIGKHSSHLSVVMVHELAHWFGGRDNYGKLNIADHTAVTKAGKLLYDNNGAVEEHKTPPTGDTYHRLKTYGRELIWNLARPHRTYPDNSGPAKAITNADSYSVFALMMYLDAWDWSSGGNAKVPGTKRKDPPAP</sequence>
<name>A0A9P7KSW1_9HYPO</name>
<protein>
    <recommendedName>
        <fullName evidence="4">Peptidase M43 pregnancy-associated plasma-A domain-containing protein</fullName>
    </recommendedName>
</protein>
<accession>A0A9P7KSW1</accession>
<dbReference type="InterPro" id="IPR024079">
    <property type="entry name" value="MetalloPept_cat_dom_sf"/>
</dbReference>
<organism evidence="2 3">
    <name type="scientific">Fusarium avenaceum</name>
    <dbReference type="NCBI Taxonomy" id="40199"/>
    <lineage>
        <taxon>Eukaryota</taxon>
        <taxon>Fungi</taxon>
        <taxon>Dikarya</taxon>
        <taxon>Ascomycota</taxon>
        <taxon>Pezizomycotina</taxon>
        <taxon>Sordariomycetes</taxon>
        <taxon>Hypocreomycetidae</taxon>
        <taxon>Hypocreales</taxon>
        <taxon>Nectriaceae</taxon>
        <taxon>Fusarium</taxon>
        <taxon>Fusarium tricinctum species complex</taxon>
    </lineage>
</organism>
<evidence type="ECO:0008006" key="4">
    <source>
        <dbReference type="Google" id="ProtNLM"/>
    </source>
</evidence>
<comment type="caution">
    <text evidence="2">The sequence shown here is derived from an EMBL/GenBank/DDBJ whole genome shotgun (WGS) entry which is preliminary data.</text>
</comment>
<evidence type="ECO:0000256" key="1">
    <source>
        <dbReference type="SAM" id="SignalP"/>
    </source>
</evidence>
<feature type="chain" id="PRO_5040156993" description="Peptidase M43 pregnancy-associated plasma-A domain-containing protein" evidence="1">
    <location>
        <begin position="21"/>
        <end position="386"/>
    </location>
</feature>
<dbReference type="EMBL" id="JAGPUO010000007">
    <property type="protein sequence ID" value="KAG5661288.1"/>
    <property type="molecule type" value="Genomic_DNA"/>
</dbReference>
<feature type="signal peptide" evidence="1">
    <location>
        <begin position="1"/>
        <end position="20"/>
    </location>
</feature>
<dbReference type="GO" id="GO:0008237">
    <property type="term" value="F:metallopeptidase activity"/>
    <property type="evidence" value="ECO:0007669"/>
    <property type="project" value="InterPro"/>
</dbReference>
<evidence type="ECO:0000313" key="2">
    <source>
        <dbReference type="EMBL" id="KAG5661288.1"/>
    </source>
</evidence>
<proteinExistence type="predicted"/>
<keyword evidence="3" id="KW-1185">Reference proteome</keyword>
<reference evidence="2" key="1">
    <citation type="submission" date="2021-04" db="EMBL/GenBank/DDBJ databases">
        <title>Draft genome of Fusarium avenaceum strain F156N33, isolated from an atmospheric sample in Virginia.</title>
        <authorList>
            <person name="Yang S."/>
            <person name="Vinatzer B.A."/>
            <person name="Coleman J."/>
        </authorList>
    </citation>
    <scope>NUCLEOTIDE SEQUENCE</scope>
    <source>
        <strain evidence="2">F156N33</strain>
    </source>
</reference>
<dbReference type="Gene3D" id="3.40.390.10">
    <property type="entry name" value="Collagenase (Catalytic Domain)"/>
    <property type="match status" value="1"/>
</dbReference>
<keyword evidence="1" id="KW-0732">Signal</keyword>
<evidence type="ECO:0000313" key="3">
    <source>
        <dbReference type="Proteomes" id="UP000782241"/>
    </source>
</evidence>
<gene>
    <name evidence="2" type="ORF">KAF25_005410</name>
</gene>
<dbReference type="Proteomes" id="UP000782241">
    <property type="component" value="Unassembled WGS sequence"/>
</dbReference>